<evidence type="ECO:0000256" key="5">
    <source>
        <dbReference type="ARBA" id="ARBA00023125"/>
    </source>
</evidence>
<dbReference type="GO" id="GO:0006281">
    <property type="term" value="P:DNA repair"/>
    <property type="evidence" value="ECO:0007669"/>
    <property type="project" value="TreeGrafter"/>
</dbReference>
<dbReference type="PROSITE" id="PS00396">
    <property type="entry name" value="TOPO_IA_1"/>
    <property type="match status" value="1"/>
</dbReference>
<dbReference type="InterPro" id="IPR013824">
    <property type="entry name" value="Topo_IA_cen_sub1"/>
</dbReference>
<dbReference type="GO" id="GO:0031422">
    <property type="term" value="C:RecQ family helicase-topoisomerase III complex"/>
    <property type="evidence" value="ECO:0007669"/>
    <property type="project" value="TreeGrafter"/>
</dbReference>
<keyword evidence="15" id="KW-1185">Reference proteome</keyword>
<dbReference type="GO" id="GO:0008270">
    <property type="term" value="F:zinc ion binding"/>
    <property type="evidence" value="ECO:0007669"/>
    <property type="project" value="UniProtKB-KW"/>
</dbReference>
<proteinExistence type="inferred from homology"/>
<dbReference type="Gene3D" id="1.10.290.10">
    <property type="entry name" value="Topoisomerase I, domain 4"/>
    <property type="match status" value="1"/>
</dbReference>
<evidence type="ECO:0000259" key="12">
    <source>
        <dbReference type="PROSITE" id="PS50880"/>
    </source>
</evidence>
<dbReference type="InterPro" id="IPR023406">
    <property type="entry name" value="Topo_IA_AS"/>
</dbReference>
<dbReference type="Gene3D" id="3.40.50.140">
    <property type="match status" value="1"/>
</dbReference>
<dbReference type="SMART" id="SM00436">
    <property type="entry name" value="TOP1Bc"/>
    <property type="match status" value="1"/>
</dbReference>
<name>A0A1V9WZU2_9ACAR</name>
<dbReference type="STRING" id="418985.A0A1V9WZU2"/>
<evidence type="ECO:0000256" key="2">
    <source>
        <dbReference type="ARBA" id="ARBA00009446"/>
    </source>
</evidence>
<dbReference type="GO" id="GO:0006310">
    <property type="term" value="P:DNA recombination"/>
    <property type="evidence" value="ECO:0007669"/>
    <property type="project" value="TreeGrafter"/>
</dbReference>
<dbReference type="GO" id="GO:0006265">
    <property type="term" value="P:DNA topological change"/>
    <property type="evidence" value="ECO:0007669"/>
    <property type="project" value="InterPro"/>
</dbReference>
<dbReference type="PANTHER" id="PTHR11390:SF21">
    <property type="entry name" value="DNA TOPOISOMERASE 3-ALPHA"/>
    <property type="match status" value="1"/>
</dbReference>
<reference evidence="14 15" key="1">
    <citation type="journal article" date="2017" name="Gigascience">
        <title>Draft genome of the honey bee ectoparasitic mite, Tropilaelaps mercedesae, is shaped by the parasitic life history.</title>
        <authorList>
            <person name="Dong X."/>
            <person name="Armstrong S.D."/>
            <person name="Xia D."/>
            <person name="Makepeace B.L."/>
            <person name="Darby A.C."/>
            <person name="Kadowaki T."/>
        </authorList>
    </citation>
    <scope>NUCLEOTIDE SEQUENCE [LARGE SCALE GENOMIC DNA]</scope>
    <source>
        <strain evidence="14">Wuxi-XJTLU</strain>
    </source>
</reference>
<dbReference type="PROSITE" id="PS50158">
    <property type="entry name" value="ZF_CCHC"/>
    <property type="match status" value="1"/>
</dbReference>
<dbReference type="FunFam" id="3.40.50.140:FF:000003">
    <property type="entry name" value="DNA topoisomerase"/>
    <property type="match status" value="1"/>
</dbReference>
<dbReference type="SUPFAM" id="SSF56712">
    <property type="entry name" value="Prokaryotic type I DNA topoisomerase"/>
    <property type="match status" value="1"/>
</dbReference>
<feature type="domain" description="Toprim" evidence="12">
    <location>
        <begin position="2"/>
        <end position="148"/>
    </location>
</feature>
<dbReference type="FunFam" id="1.10.290.10:FF:000001">
    <property type="entry name" value="DNA topoisomerase"/>
    <property type="match status" value="1"/>
</dbReference>
<evidence type="ECO:0000259" key="13">
    <source>
        <dbReference type="PROSITE" id="PS52039"/>
    </source>
</evidence>
<dbReference type="OrthoDB" id="430051at2759"/>
<comment type="catalytic activity">
    <reaction evidence="1 9">
        <text>ATP-independent breakage of single-stranded DNA, followed by passage and rejoining.</text>
        <dbReference type="EC" id="5.6.2.1"/>
    </reaction>
</comment>
<dbReference type="GO" id="GO:0003677">
    <property type="term" value="F:DNA binding"/>
    <property type="evidence" value="ECO:0007669"/>
    <property type="project" value="UniProtKB-KW"/>
</dbReference>
<dbReference type="InterPro" id="IPR003601">
    <property type="entry name" value="Topo_IA_2"/>
</dbReference>
<dbReference type="PRINTS" id="PR00417">
    <property type="entry name" value="PRTPISMRASEI"/>
</dbReference>
<dbReference type="InterPro" id="IPR000380">
    <property type="entry name" value="Topo_IA"/>
</dbReference>
<dbReference type="Proteomes" id="UP000192247">
    <property type="component" value="Unassembled WGS sequence"/>
</dbReference>
<organism evidence="14 15">
    <name type="scientific">Tropilaelaps mercedesae</name>
    <dbReference type="NCBI Taxonomy" id="418985"/>
    <lineage>
        <taxon>Eukaryota</taxon>
        <taxon>Metazoa</taxon>
        <taxon>Ecdysozoa</taxon>
        <taxon>Arthropoda</taxon>
        <taxon>Chelicerata</taxon>
        <taxon>Arachnida</taxon>
        <taxon>Acari</taxon>
        <taxon>Parasitiformes</taxon>
        <taxon>Mesostigmata</taxon>
        <taxon>Gamasina</taxon>
        <taxon>Dermanyssoidea</taxon>
        <taxon>Laelapidae</taxon>
        <taxon>Tropilaelaps</taxon>
    </lineage>
</organism>
<keyword evidence="6 9" id="KW-0413">Isomerase</keyword>
<keyword evidence="8" id="KW-0863">Zinc-finger</keyword>
<dbReference type="Pfam" id="PF01751">
    <property type="entry name" value="Toprim"/>
    <property type="match status" value="1"/>
</dbReference>
<feature type="compositionally biased region" description="Polar residues" evidence="10">
    <location>
        <begin position="732"/>
        <end position="742"/>
    </location>
</feature>
<evidence type="ECO:0000313" key="15">
    <source>
        <dbReference type="Proteomes" id="UP000192247"/>
    </source>
</evidence>
<comment type="caution">
    <text evidence="14">The sequence shown here is derived from an EMBL/GenBank/DDBJ whole genome shotgun (WGS) entry which is preliminary data.</text>
</comment>
<dbReference type="InterPro" id="IPR023405">
    <property type="entry name" value="Topo_IA_core_domain"/>
</dbReference>
<comment type="function">
    <text evidence="9">Introduces a single-strand break via transesterification at a target site in duplex DNA. Releases the supercoiling and torsional tension of DNA introduced during the DNA replication and transcription by transiently cleaving and rejoining one strand of the DNA duplex. The scissile phosphodiester is attacked by the catalytic tyrosine of the enzyme, resulting in the formation of a DNA-(5'-phosphotyrosyl)-enzyme intermediate and the expulsion of a 3'-OH DNA strand.</text>
</comment>
<feature type="domain" description="CCHC-type" evidence="11">
    <location>
        <begin position="720"/>
        <end position="735"/>
    </location>
</feature>
<dbReference type="SMART" id="SM00493">
    <property type="entry name" value="TOPRIM"/>
    <property type="match status" value="1"/>
</dbReference>
<dbReference type="PANTHER" id="PTHR11390">
    <property type="entry name" value="PROKARYOTIC DNA TOPOISOMERASE"/>
    <property type="match status" value="1"/>
</dbReference>
<dbReference type="PROSITE" id="PS52039">
    <property type="entry name" value="TOPO_IA_2"/>
    <property type="match status" value="1"/>
</dbReference>
<dbReference type="GO" id="GO:0005634">
    <property type="term" value="C:nucleus"/>
    <property type="evidence" value="ECO:0007669"/>
    <property type="project" value="TreeGrafter"/>
</dbReference>
<dbReference type="SMART" id="SM00437">
    <property type="entry name" value="TOP1Ac"/>
    <property type="match status" value="1"/>
</dbReference>
<dbReference type="PROSITE" id="PS50880">
    <property type="entry name" value="TOPRIM"/>
    <property type="match status" value="1"/>
</dbReference>
<dbReference type="InterPro" id="IPR001878">
    <property type="entry name" value="Znf_CCHC"/>
</dbReference>
<dbReference type="CDD" id="cd03362">
    <property type="entry name" value="TOPRIM_TopoIA_TopoIII"/>
    <property type="match status" value="1"/>
</dbReference>
<keyword evidence="8" id="KW-0479">Metal-binding</keyword>
<protein>
    <recommendedName>
        <fullName evidence="3 9">DNA topoisomerase</fullName>
        <ecNumber evidence="3 9">5.6.2.1</ecNumber>
    </recommendedName>
</protein>
<evidence type="ECO:0000256" key="3">
    <source>
        <dbReference type="ARBA" id="ARBA00012891"/>
    </source>
</evidence>
<dbReference type="InterPro" id="IPR013826">
    <property type="entry name" value="Topo_IA_cen_sub3"/>
</dbReference>
<comment type="similarity">
    <text evidence="2 9">Belongs to the type IA topoisomerase family.</text>
</comment>
<dbReference type="EMBL" id="MNPL01031307">
    <property type="protein sequence ID" value="OQR66723.1"/>
    <property type="molecule type" value="Genomic_DNA"/>
</dbReference>
<evidence type="ECO:0000256" key="10">
    <source>
        <dbReference type="SAM" id="MobiDB-lite"/>
    </source>
</evidence>
<gene>
    <name evidence="14" type="ORF">BIW11_13965</name>
</gene>
<dbReference type="EC" id="5.6.2.1" evidence="3 9"/>
<evidence type="ECO:0000256" key="8">
    <source>
        <dbReference type="PROSITE-ProRule" id="PRU00047"/>
    </source>
</evidence>
<feature type="region of interest" description="Disordered" evidence="10">
    <location>
        <begin position="674"/>
        <end position="742"/>
    </location>
</feature>
<dbReference type="FunCoup" id="A0A1V9WZU2">
    <property type="interactions" value="1998"/>
</dbReference>
<evidence type="ECO:0000259" key="11">
    <source>
        <dbReference type="PROSITE" id="PS50158"/>
    </source>
</evidence>
<evidence type="ECO:0000256" key="9">
    <source>
        <dbReference type="RuleBase" id="RU362092"/>
    </source>
</evidence>
<evidence type="ECO:0000256" key="4">
    <source>
        <dbReference type="ARBA" id="ARBA00023029"/>
    </source>
</evidence>
<dbReference type="InterPro" id="IPR013497">
    <property type="entry name" value="Topo_IA_cen"/>
</dbReference>
<dbReference type="Pfam" id="PF01131">
    <property type="entry name" value="Topoisom_bac"/>
    <property type="match status" value="1"/>
</dbReference>
<keyword evidence="8" id="KW-0862">Zinc</keyword>
<comment type="function">
    <text evidence="7">Releases the supercoiling and torsional tension of DNA introduced during the DNA replication and transcription by transiently cleaving and rejoining one strand of the DNA duplex. Introduces a single-strand break via transesterification at a target site in duplex DNA. The scissile phosphodiester is attacked by the catalytic tyrosine of the enzyme, resulting in the formation of a DNA-(5'-phosphotyrosyl)-enzyme intermediate and the expulsion of a 3'-OH DNA strand. The free DNA strand than undergoes passage around the unbroken strand thus removing DNA supercoils. Finally, in the religation step, the DNA 3'-OH attacks the covalent intermediate to expel the active-site tyrosine and restore the DNA phosphodiester backbone. Weakly relaxes negative supercoils and displays a distinct preference for binding single-stranded DNA.</text>
</comment>
<keyword evidence="4 9" id="KW-0799">Topoisomerase</keyword>
<dbReference type="AlphaFoldDB" id="A0A1V9WZU2"/>
<feature type="compositionally biased region" description="Polar residues" evidence="10">
    <location>
        <begin position="674"/>
        <end position="697"/>
    </location>
</feature>
<evidence type="ECO:0000256" key="7">
    <source>
        <dbReference type="ARBA" id="ARBA00056363"/>
    </source>
</evidence>
<dbReference type="CDD" id="cd00186">
    <property type="entry name" value="TOP1Ac"/>
    <property type="match status" value="1"/>
</dbReference>
<keyword evidence="5 9" id="KW-0238">DNA-binding</keyword>
<evidence type="ECO:0000256" key="1">
    <source>
        <dbReference type="ARBA" id="ARBA00000213"/>
    </source>
</evidence>
<dbReference type="InterPro" id="IPR006171">
    <property type="entry name" value="TOPRIM_dom"/>
</dbReference>
<evidence type="ECO:0000256" key="6">
    <source>
        <dbReference type="ARBA" id="ARBA00023235"/>
    </source>
</evidence>
<dbReference type="GO" id="GO:0003917">
    <property type="term" value="F:DNA topoisomerase type I (single strand cut, ATP-independent) activity"/>
    <property type="evidence" value="ECO:0007669"/>
    <property type="project" value="UniProtKB-EC"/>
</dbReference>
<dbReference type="InterPro" id="IPR034144">
    <property type="entry name" value="TOPRIM_TopoIII"/>
</dbReference>
<dbReference type="InterPro" id="IPR003602">
    <property type="entry name" value="Topo_IA_DNA-bd_dom"/>
</dbReference>
<dbReference type="Gene3D" id="1.10.460.10">
    <property type="entry name" value="Topoisomerase I, domain 2"/>
    <property type="match status" value="2"/>
</dbReference>
<dbReference type="InParanoid" id="A0A1V9WZU2"/>
<feature type="domain" description="Topo IA-type catalytic" evidence="13">
    <location>
        <begin position="166"/>
        <end position="592"/>
    </location>
</feature>
<evidence type="ECO:0000313" key="14">
    <source>
        <dbReference type="EMBL" id="OQR66723.1"/>
    </source>
</evidence>
<sequence>MKILHVAEKNDAAKNIAAILSNGTHRVREGLSVYNKIYEFTGRFRNVQNAEMKMTSASGHILNFAFPDNYKHWNSVDPVVLFDAPVVQRCESETSEQIKRTLEREVRGCDQLVLWTDCDREGEAIGFEIMEICRAVKPQIKVWRAKFSEITRPSINRALATLAELDEKLNNAVLVRSELDLRIGAAFTRLQTLRVGRRFASTSDKVLSYGSCQFPTLGFVVERYKEIDRFEAERFYKIEVVHEKDGIRAEFNWRRGRIFNHAVCFVLYEKMLERPNLHIQEVSSKPKTKFRPQPMDTVTLEKLASRKLKITAKEALKQAEALYTAGLISYPRTETNIFPPELQLQPLVQAQTESPQWGAMAQKILNDWGGPHPRNGSKSDQAHPPIHPTKYANISLQDNKGKVYELVVRHFLACVSRDARGQETLVEATVDEEHFSLNGLQILERNYLDVYPYEGWSSKEIPIYYENETFTPSGIFTHLVPGLIGMSLVEGYDDMGFEMSKPRLRAALERDLQRICDGTIDHRVVLREQIEAYRRVFINTVQQLHKLNEAFTKFLKERPVEGLPENFGTVSDAMPCPRRCANGRMSLRRSRAGDKWFLSSACCQTIMWMPSAILDGCEISDQRCDNGCGDNTFKIIFKLKQGKHTQLPREYVVCVVCDPDPQMLFNLRFVQGAPPTNQSNNSGRQASTNNNRDSGTVNRAGRGRGAGRRGAAPPGRTRNCGACGRPGHRRTTCPNNRDGTSR</sequence>
<accession>A0A1V9WZU2</accession>